<evidence type="ECO:0000256" key="5">
    <source>
        <dbReference type="ARBA" id="ARBA00022692"/>
    </source>
</evidence>
<evidence type="ECO:0000256" key="7">
    <source>
        <dbReference type="ARBA" id="ARBA00022927"/>
    </source>
</evidence>
<dbReference type="Pfam" id="PF08038">
    <property type="entry name" value="Tom7"/>
    <property type="match status" value="1"/>
</dbReference>
<evidence type="ECO:0000256" key="6">
    <source>
        <dbReference type="ARBA" id="ARBA00022787"/>
    </source>
</evidence>
<dbReference type="PANTHER" id="PTHR46722">
    <property type="entry name" value="MITOCHONDRIAL IMPORT RECEPTOR SUBUNIT TOM7 HOMOLOG"/>
    <property type="match status" value="1"/>
</dbReference>
<keyword evidence="8 12" id="KW-1133">Transmembrane helix</keyword>
<feature type="transmembrane region" description="Helical" evidence="12">
    <location>
        <begin position="12"/>
        <end position="35"/>
    </location>
</feature>
<name>A0AAW2HBK1_9NEOP</name>
<accession>A0AAW2HBK1</accession>
<evidence type="ECO:0000256" key="9">
    <source>
        <dbReference type="ARBA" id="ARBA00023128"/>
    </source>
</evidence>
<evidence type="ECO:0000256" key="4">
    <source>
        <dbReference type="ARBA" id="ARBA00022448"/>
    </source>
</evidence>
<evidence type="ECO:0000256" key="1">
    <source>
        <dbReference type="ARBA" id="ARBA00004572"/>
    </source>
</evidence>
<dbReference type="GO" id="GO:1903955">
    <property type="term" value="P:positive regulation of protein targeting to mitochondrion"/>
    <property type="evidence" value="ECO:0007669"/>
    <property type="project" value="TreeGrafter"/>
</dbReference>
<comment type="caution">
    <text evidence="13">The sequence shown here is derived from an EMBL/GenBank/DDBJ whole genome shotgun (WGS) entry which is preliminary data.</text>
</comment>
<keyword evidence="4" id="KW-0813">Transport</keyword>
<keyword evidence="10 12" id="KW-0472">Membrane</keyword>
<dbReference type="EMBL" id="JARGDH010000005">
    <property type="protein sequence ID" value="KAL0267040.1"/>
    <property type="molecule type" value="Genomic_DNA"/>
</dbReference>
<proteinExistence type="inferred from homology"/>
<dbReference type="PANTHER" id="PTHR46722:SF1">
    <property type="entry name" value="MITOCHONDRIAL IMPORT RECEPTOR SUBUNIT TOM7 HOMOLOG"/>
    <property type="match status" value="1"/>
</dbReference>
<evidence type="ECO:0000256" key="12">
    <source>
        <dbReference type="SAM" id="Phobius"/>
    </source>
</evidence>
<organism evidence="13">
    <name type="scientific">Menopon gallinae</name>
    <name type="common">poultry shaft louse</name>
    <dbReference type="NCBI Taxonomy" id="328185"/>
    <lineage>
        <taxon>Eukaryota</taxon>
        <taxon>Metazoa</taxon>
        <taxon>Ecdysozoa</taxon>
        <taxon>Arthropoda</taxon>
        <taxon>Hexapoda</taxon>
        <taxon>Insecta</taxon>
        <taxon>Pterygota</taxon>
        <taxon>Neoptera</taxon>
        <taxon>Paraneoptera</taxon>
        <taxon>Psocodea</taxon>
        <taxon>Troctomorpha</taxon>
        <taxon>Phthiraptera</taxon>
        <taxon>Amblycera</taxon>
        <taxon>Menoponidae</taxon>
        <taxon>Menopon</taxon>
    </lineage>
</organism>
<evidence type="ECO:0000256" key="11">
    <source>
        <dbReference type="ARBA" id="ARBA00032786"/>
    </source>
</evidence>
<evidence type="ECO:0000313" key="13">
    <source>
        <dbReference type="EMBL" id="KAL0267040.1"/>
    </source>
</evidence>
<gene>
    <name evidence="13" type="ORF">PYX00_009413</name>
</gene>
<keyword evidence="6" id="KW-1000">Mitochondrion outer membrane</keyword>
<evidence type="ECO:0000256" key="3">
    <source>
        <dbReference type="ARBA" id="ARBA00014537"/>
    </source>
</evidence>
<keyword evidence="9" id="KW-0496">Mitochondrion</keyword>
<keyword evidence="7" id="KW-0653">Protein transport</keyword>
<dbReference type="GO" id="GO:0005742">
    <property type="term" value="C:mitochondrial outer membrane translocase complex"/>
    <property type="evidence" value="ECO:0007669"/>
    <property type="project" value="InterPro"/>
</dbReference>
<comment type="subcellular location">
    <subcellularLocation>
        <location evidence="1">Mitochondrion outer membrane</location>
        <topology evidence="1">Single-pass membrane protein</topology>
    </subcellularLocation>
</comment>
<comment type="similarity">
    <text evidence="2">Belongs to the Tom7 family.</text>
</comment>
<evidence type="ECO:0000256" key="10">
    <source>
        <dbReference type="ARBA" id="ARBA00023136"/>
    </source>
</evidence>
<evidence type="ECO:0000256" key="2">
    <source>
        <dbReference type="ARBA" id="ARBA00010917"/>
    </source>
</evidence>
<dbReference type="AlphaFoldDB" id="A0AAW2HBK1"/>
<reference evidence="13" key="1">
    <citation type="journal article" date="2024" name="Gigascience">
        <title>Chromosome-level genome of the poultry shaft louse Menopon gallinae provides insight into the host-switching and adaptive evolution of parasitic lice.</title>
        <authorList>
            <person name="Xu Y."/>
            <person name="Ma L."/>
            <person name="Liu S."/>
            <person name="Liang Y."/>
            <person name="Liu Q."/>
            <person name="He Z."/>
            <person name="Tian L."/>
            <person name="Duan Y."/>
            <person name="Cai W."/>
            <person name="Li H."/>
            <person name="Song F."/>
        </authorList>
    </citation>
    <scope>NUCLEOTIDE SEQUENCE</scope>
    <source>
        <strain evidence="13">Cailab_2023a</strain>
    </source>
</reference>
<dbReference type="GO" id="GO:0030150">
    <property type="term" value="P:protein import into mitochondrial matrix"/>
    <property type="evidence" value="ECO:0007669"/>
    <property type="project" value="InterPro"/>
</dbReference>
<protein>
    <recommendedName>
        <fullName evidence="3">Mitochondrial import receptor subunit TOM7 homolog</fullName>
    </recommendedName>
    <alternativeName>
        <fullName evidence="11">Translocase of outer membrane 7 kDa subunit homolog</fullName>
    </alternativeName>
</protein>
<evidence type="ECO:0000256" key="8">
    <source>
        <dbReference type="ARBA" id="ARBA00022989"/>
    </source>
</evidence>
<dbReference type="InterPro" id="IPR012621">
    <property type="entry name" value="Tom7"/>
</dbReference>
<sequence>MGLSVGLKDRAATVISIVKGIFHIAFMPTVLYLGFAHGAEPGMPELSLLNLLWW</sequence>
<keyword evidence="5 12" id="KW-0812">Transmembrane</keyword>